<reference evidence="1" key="1">
    <citation type="journal article" date="2020" name="Stud. Mycol.">
        <title>101 Dothideomycetes genomes: a test case for predicting lifestyles and emergence of pathogens.</title>
        <authorList>
            <person name="Haridas S."/>
            <person name="Albert R."/>
            <person name="Binder M."/>
            <person name="Bloem J."/>
            <person name="Labutti K."/>
            <person name="Salamov A."/>
            <person name="Andreopoulos B."/>
            <person name="Baker S."/>
            <person name="Barry K."/>
            <person name="Bills G."/>
            <person name="Bluhm B."/>
            <person name="Cannon C."/>
            <person name="Castanera R."/>
            <person name="Culley D."/>
            <person name="Daum C."/>
            <person name="Ezra D."/>
            <person name="Gonzalez J."/>
            <person name="Henrissat B."/>
            <person name="Kuo A."/>
            <person name="Liang C."/>
            <person name="Lipzen A."/>
            <person name="Lutzoni F."/>
            <person name="Magnuson J."/>
            <person name="Mondo S."/>
            <person name="Nolan M."/>
            <person name="Ohm R."/>
            <person name="Pangilinan J."/>
            <person name="Park H.-J."/>
            <person name="Ramirez L."/>
            <person name="Alfaro M."/>
            <person name="Sun H."/>
            <person name="Tritt A."/>
            <person name="Yoshinaga Y."/>
            <person name="Zwiers L.-H."/>
            <person name="Turgeon B."/>
            <person name="Goodwin S."/>
            <person name="Spatafora J."/>
            <person name="Crous P."/>
            <person name="Grigoriev I."/>
        </authorList>
    </citation>
    <scope>NUCLEOTIDE SEQUENCE</scope>
    <source>
        <strain evidence="1">CBS 525.71</strain>
    </source>
</reference>
<gene>
    <name evidence="1" type="ORF">BU25DRAFT_332759</name>
</gene>
<name>A0ACB6SDC8_9PLEO</name>
<sequence>MATPWPRRSTWPIPIEEHATNLSTFLREALTCIDRTQSQPVPADLVKVIIHGTLTFILKVQHTPNLSTVCDALSIMQTEAKATSAA</sequence>
<accession>A0ACB6SDC8</accession>
<dbReference type="Proteomes" id="UP000799754">
    <property type="component" value="Unassembled WGS sequence"/>
</dbReference>
<protein>
    <submittedName>
        <fullName evidence="1">Uncharacterized protein</fullName>
    </submittedName>
</protein>
<evidence type="ECO:0000313" key="1">
    <source>
        <dbReference type="EMBL" id="KAF2631343.1"/>
    </source>
</evidence>
<organism evidence="1 2">
    <name type="scientific">Macroventuria anomochaeta</name>
    <dbReference type="NCBI Taxonomy" id="301207"/>
    <lineage>
        <taxon>Eukaryota</taxon>
        <taxon>Fungi</taxon>
        <taxon>Dikarya</taxon>
        <taxon>Ascomycota</taxon>
        <taxon>Pezizomycotina</taxon>
        <taxon>Dothideomycetes</taxon>
        <taxon>Pleosporomycetidae</taxon>
        <taxon>Pleosporales</taxon>
        <taxon>Pleosporineae</taxon>
        <taxon>Didymellaceae</taxon>
        <taxon>Macroventuria</taxon>
    </lineage>
</organism>
<comment type="caution">
    <text evidence="1">The sequence shown here is derived from an EMBL/GenBank/DDBJ whole genome shotgun (WGS) entry which is preliminary data.</text>
</comment>
<proteinExistence type="predicted"/>
<keyword evidence="2" id="KW-1185">Reference proteome</keyword>
<evidence type="ECO:0000313" key="2">
    <source>
        <dbReference type="Proteomes" id="UP000799754"/>
    </source>
</evidence>
<dbReference type="EMBL" id="MU006704">
    <property type="protein sequence ID" value="KAF2631343.1"/>
    <property type="molecule type" value="Genomic_DNA"/>
</dbReference>